<dbReference type="SUPFAM" id="SSF51905">
    <property type="entry name" value="FAD/NAD(P)-binding domain"/>
    <property type="match status" value="1"/>
</dbReference>
<comment type="caution">
    <text evidence="5">The sequence shown here is derived from an EMBL/GenBank/DDBJ whole genome shotgun (WGS) entry which is preliminary data.</text>
</comment>
<gene>
    <name evidence="5" type="ORF">GCM10023338_21600</name>
</gene>
<accession>A0ABP9MZR5</accession>
<dbReference type="EMBL" id="BAABKE010000008">
    <property type="protein sequence ID" value="GAA5103280.1"/>
    <property type="molecule type" value="Genomic_DNA"/>
</dbReference>
<dbReference type="Pfam" id="PF01266">
    <property type="entry name" value="DAO"/>
    <property type="match status" value="1"/>
</dbReference>
<evidence type="ECO:0000256" key="2">
    <source>
        <dbReference type="ARBA" id="ARBA00022729"/>
    </source>
</evidence>
<dbReference type="PANTHER" id="PTHR13847:SF280">
    <property type="entry name" value="D-AMINO ACID DEHYDROGENASE"/>
    <property type="match status" value="1"/>
</dbReference>
<dbReference type="Proteomes" id="UP001500631">
    <property type="component" value="Unassembled WGS sequence"/>
</dbReference>
<evidence type="ECO:0000313" key="6">
    <source>
        <dbReference type="Proteomes" id="UP001500631"/>
    </source>
</evidence>
<organism evidence="5 6">
    <name type="scientific">Wohlfahrtiimonas larvae</name>
    <dbReference type="NCBI Taxonomy" id="1157986"/>
    <lineage>
        <taxon>Bacteria</taxon>
        <taxon>Pseudomonadati</taxon>
        <taxon>Pseudomonadota</taxon>
        <taxon>Gammaproteobacteria</taxon>
        <taxon>Cardiobacteriales</taxon>
        <taxon>Ignatzschineriaceae</taxon>
        <taxon>Wohlfahrtiimonas</taxon>
    </lineage>
</organism>
<keyword evidence="3" id="KW-0560">Oxidoreductase</keyword>
<comment type="similarity">
    <text evidence="1">Belongs to the DadA oxidoreductase family.</text>
</comment>
<feature type="domain" description="FAD dependent oxidoreductase" evidence="4">
    <location>
        <begin position="57"/>
        <end position="454"/>
    </location>
</feature>
<dbReference type="PROSITE" id="PS51318">
    <property type="entry name" value="TAT"/>
    <property type="match status" value="1"/>
</dbReference>
<proteinExistence type="inferred from homology"/>
<evidence type="ECO:0000256" key="1">
    <source>
        <dbReference type="ARBA" id="ARBA00009410"/>
    </source>
</evidence>
<reference evidence="6" key="1">
    <citation type="journal article" date="2019" name="Int. J. Syst. Evol. Microbiol.">
        <title>The Global Catalogue of Microorganisms (GCM) 10K type strain sequencing project: providing services to taxonomists for standard genome sequencing and annotation.</title>
        <authorList>
            <consortium name="The Broad Institute Genomics Platform"/>
            <consortium name="The Broad Institute Genome Sequencing Center for Infectious Disease"/>
            <person name="Wu L."/>
            <person name="Ma J."/>
        </authorList>
    </citation>
    <scope>NUCLEOTIDE SEQUENCE [LARGE SCALE GENOMIC DNA]</scope>
    <source>
        <strain evidence="6">JCM 18424</strain>
    </source>
</reference>
<keyword evidence="6" id="KW-1185">Reference proteome</keyword>
<keyword evidence="2" id="KW-0732">Signal</keyword>
<dbReference type="InterPro" id="IPR036188">
    <property type="entry name" value="FAD/NAD-bd_sf"/>
</dbReference>
<dbReference type="PANTHER" id="PTHR13847">
    <property type="entry name" value="SARCOSINE DEHYDROGENASE-RELATED"/>
    <property type="match status" value="1"/>
</dbReference>
<evidence type="ECO:0000256" key="3">
    <source>
        <dbReference type="ARBA" id="ARBA00023002"/>
    </source>
</evidence>
<dbReference type="NCBIfam" id="TIGR01409">
    <property type="entry name" value="TAT_signal_seq"/>
    <property type="match status" value="1"/>
</dbReference>
<dbReference type="InterPro" id="IPR019546">
    <property type="entry name" value="TAT_signal_bac_arc"/>
</dbReference>
<evidence type="ECO:0000259" key="4">
    <source>
        <dbReference type="Pfam" id="PF01266"/>
    </source>
</evidence>
<protein>
    <submittedName>
        <fullName evidence="5">FAD-binding oxidoreductase</fullName>
    </submittedName>
</protein>
<dbReference type="InterPro" id="IPR006311">
    <property type="entry name" value="TAT_signal"/>
</dbReference>
<dbReference type="RefSeq" id="WP_077926477.1">
    <property type="nucleotide sequence ID" value="NZ_BAABKE010000008.1"/>
</dbReference>
<name>A0ABP9MZR5_9GAMM</name>
<evidence type="ECO:0000313" key="5">
    <source>
        <dbReference type="EMBL" id="GAA5103280.1"/>
    </source>
</evidence>
<dbReference type="InterPro" id="IPR006076">
    <property type="entry name" value="FAD-dep_OxRdtase"/>
</dbReference>
<dbReference type="Gene3D" id="3.50.50.60">
    <property type="entry name" value="FAD/NAD(P)-binding domain"/>
    <property type="match status" value="3"/>
</dbReference>
<sequence length="473" mass="51461">MKISRRNFLLGLGATGVVAGGASALVPMMQREGTLVNAKSRALHVEGTEGKLPKESDVVIIGAGIQGIMTAINLAERGLSVTMCEKGEVAGEMSGRAYSQIISYKTSPEIFPLHHYGKKVWRGMNEKIGMDTSYRTHGRVEAIPHEQELAVVEEWIKLNSENPGFDTPLKTRIIKGEELAARLPGAQSQWTIAGFEEDAGSVDPETGVSMLARYAMQIGVKIYTHCAVRGIETAAGKISDVVTEKGSIKTSSVVLAGGIWTRLFMGNMGVDIPTLNIYLSQQRVTAVPGAPKGNVHLPNGIHFREQADGTYAVAPRIFTSSIVKDSFILGPGFLHLLGGGELPLEFKMGPDLWNSFKTPTSWKNDEVTPFEEYRVAMATPNNEHLDRVFNKMKAEFPVFKDSKVVERWGAAINLTSDELPIISEVPQYPGLFINTATGWGMTESPASGQITADLVMGKTPFIDATPYSMKRFS</sequence>